<proteinExistence type="predicted"/>
<evidence type="ECO:0000313" key="1">
    <source>
        <dbReference type="EMBL" id="ADI73843.1"/>
    </source>
</evidence>
<dbReference type="GeneID" id="9346578"/>
<dbReference type="RefSeq" id="WP_013194411.1">
    <property type="nucleotide sequence ID" value="NC_014253.1"/>
</dbReference>
<dbReference type="Gene3D" id="3.30.565.10">
    <property type="entry name" value="Histidine kinase-like ATPase, C-terminal domain"/>
    <property type="match status" value="1"/>
</dbReference>
<dbReference type="STRING" id="644295.Metev_0949"/>
<dbReference type="KEGG" id="mev:Metev_0949"/>
<evidence type="ECO:0000313" key="2">
    <source>
        <dbReference type="Proteomes" id="UP000000391"/>
    </source>
</evidence>
<gene>
    <name evidence="1" type="ordered locus">Metev_0949</name>
</gene>
<dbReference type="InterPro" id="IPR036890">
    <property type="entry name" value="HATPase_C_sf"/>
</dbReference>
<accession>D7E794</accession>
<reference evidence="1 2" key="1">
    <citation type="submission" date="2010-06" db="EMBL/GenBank/DDBJ databases">
        <title>Complete sequence chromosome of Methanohalobium evestigatum Z-7303.</title>
        <authorList>
            <consortium name="US DOE Joint Genome Institute"/>
            <person name="Lucas S."/>
            <person name="Copeland A."/>
            <person name="Lapidus A."/>
            <person name="Cheng J.-F."/>
            <person name="Bruce D."/>
            <person name="Goodwin L."/>
            <person name="Pitluck S."/>
            <person name="Saunders E."/>
            <person name="Detter J.C."/>
            <person name="Han C."/>
            <person name="Tapia R."/>
            <person name="Land M."/>
            <person name="Hauser L."/>
            <person name="Kyrpides N."/>
            <person name="Mikhailova N."/>
            <person name="Sieprawska-Lupa M."/>
            <person name="Whitman W.B."/>
            <person name="Anderson I."/>
            <person name="Woyke T."/>
        </authorList>
    </citation>
    <scope>NUCLEOTIDE SEQUENCE [LARGE SCALE GENOMIC DNA]</scope>
    <source>
        <strain evidence="2">ATCC BAA-1072 / DSM 3721 / NBRC 107634 / OCM 161 / Z-7303</strain>
    </source>
</reference>
<sequence length="85" mass="9987">MKYLILFYIRFASKRLLHIKLSKIINKGGQNLFDLIDNLLDLSKVESSDFAIHCEKIPIHEFIDDLKTKIHLIAFEKNISLYHSN</sequence>
<dbReference type="AlphaFoldDB" id="D7E794"/>
<dbReference type="Proteomes" id="UP000000391">
    <property type="component" value="Chromosome"/>
</dbReference>
<dbReference type="EMBL" id="CP002069">
    <property type="protein sequence ID" value="ADI73843.1"/>
    <property type="molecule type" value="Genomic_DNA"/>
</dbReference>
<name>D7E794_METEZ</name>
<organism evidence="1 2">
    <name type="scientific">Methanohalobium evestigatum (strain ATCC BAA-1072 / DSM 3721 / NBRC 107634 / OCM 161 / Z-7303)</name>
    <dbReference type="NCBI Taxonomy" id="644295"/>
    <lineage>
        <taxon>Archaea</taxon>
        <taxon>Methanobacteriati</taxon>
        <taxon>Methanobacteriota</taxon>
        <taxon>Stenosarchaea group</taxon>
        <taxon>Methanomicrobia</taxon>
        <taxon>Methanosarcinales</taxon>
        <taxon>Methanosarcinaceae</taxon>
        <taxon>Methanohalobium</taxon>
    </lineage>
</organism>
<dbReference type="HOGENOM" id="CLU_2504934_0_0_2"/>
<keyword evidence="2" id="KW-1185">Reference proteome</keyword>
<protein>
    <submittedName>
        <fullName evidence="1">Uncharacterized protein</fullName>
    </submittedName>
</protein>